<keyword evidence="4" id="KW-1185">Reference proteome</keyword>
<gene>
    <name evidence="3" type="ORF">N7492_009220</name>
</gene>
<dbReference type="SUPFAM" id="SSF75304">
    <property type="entry name" value="Amidase signature (AS) enzymes"/>
    <property type="match status" value="1"/>
</dbReference>
<organism evidence="3 4">
    <name type="scientific">Penicillium capsulatum</name>
    <dbReference type="NCBI Taxonomy" id="69766"/>
    <lineage>
        <taxon>Eukaryota</taxon>
        <taxon>Fungi</taxon>
        <taxon>Dikarya</taxon>
        <taxon>Ascomycota</taxon>
        <taxon>Pezizomycotina</taxon>
        <taxon>Eurotiomycetes</taxon>
        <taxon>Eurotiomycetidae</taxon>
        <taxon>Eurotiales</taxon>
        <taxon>Aspergillaceae</taxon>
        <taxon>Penicillium</taxon>
    </lineage>
</organism>
<evidence type="ECO:0000313" key="3">
    <source>
        <dbReference type="EMBL" id="KAJ5156417.1"/>
    </source>
</evidence>
<feature type="chain" id="PRO_5040923746" evidence="1">
    <location>
        <begin position="24"/>
        <end position="541"/>
    </location>
</feature>
<name>A0A9W9LHV4_9EURO</name>
<dbReference type="PANTHER" id="PTHR42678">
    <property type="entry name" value="AMIDASE"/>
    <property type="match status" value="1"/>
</dbReference>
<dbReference type="AlphaFoldDB" id="A0A9W9LHV4"/>
<evidence type="ECO:0000313" key="4">
    <source>
        <dbReference type="Proteomes" id="UP001146351"/>
    </source>
</evidence>
<reference evidence="3" key="1">
    <citation type="submission" date="2022-11" db="EMBL/GenBank/DDBJ databases">
        <authorList>
            <person name="Petersen C."/>
        </authorList>
    </citation>
    <scope>NUCLEOTIDE SEQUENCE</scope>
    <source>
        <strain evidence="3">IBT 21917</strain>
    </source>
</reference>
<comment type="caution">
    <text evidence="3">The sequence shown here is derived from an EMBL/GenBank/DDBJ whole genome shotgun (WGS) entry which is preliminary data.</text>
</comment>
<dbReference type="PANTHER" id="PTHR42678:SF34">
    <property type="entry name" value="OS04G0183300 PROTEIN"/>
    <property type="match status" value="1"/>
</dbReference>
<keyword evidence="1" id="KW-0732">Signal</keyword>
<dbReference type="OrthoDB" id="566138at2759"/>
<dbReference type="Pfam" id="PF01425">
    <property type="entry name" value="Amidase"/>
    <property type="match status" value="1"/>
</dbReference>
<dbReference type="EMBL" id="JAPQKO010000006">
    <property type="protein sequence ID" value="KAJ5156417.1"/>
    <property type="molecule type" value="Genomic_DNA"/>
</dbReference>
<proteinExistence type="predicted"/>
<dbReference type="InterPro" id="IPR036928">
    <property type="entry name" value="AS_sf"/>
</dbReference>
<reference evidence="3" key="2">
    <citation type="journal article" date="2023" name="IMA Fungus">
        <title>Comparative genomic study of the Penicillium genus elucidates a diverse pangenome and 15 lateral gene transfer events.</title>
        <authorList>
            <person name="Petersen C."/>
            <person name="Sorensen T."/>
            <person name="Nielsen M.R."/>
            <person name="Sondergaard T.E."/>
            <person name="Sorensen J.L."/>
            <person name="Fitzpatrick D.A."/>
            <person name="Frisvad J.C."/>
            <person name="Nielsen K.L."/>
        </authorList>
    </citation>
    <scope>NUCLEOTIDE SEQUENCE</scope>
    <source>
        <strain evidence="3">IBT 21917</strain>
    </source>
</reference>
<evidence type="ECO:0000259" key="2">
    <source>
        <dbReference type="Pfam" id="PF01425"/>
    </source>
</evidence>
<feature type="signal peptide" evidence="1">
    <location>
        <begin position="1"/>
        <end position="23"/>
    </location>
</feature>
<protein>
    <submittedName>
        <fullName evidence="3">Glutamyl-tRNA amidotransferase subunit A</fullName>
    </submittedName>
</protein>
<evidence type="ECO:0000256" key="1">
    <source>
        <dbReference type="SAM" id="SignalP"/>
    </source>
</evidence>
<accession>A0A9W9LHV4</accession>
<dbReference type="InterPro" id="IPR023631">
    <property type="entry name" value="Amidase_dom"/>
</dbReference>
<dbReference type="Proteomes" id="UP001146351">
    <property type="component" value="Unassembled WGS sequence"/>
</dbReference>
<dbReference type="Gene3D" id="3.90.1300.10">
    <property type="entry name" value="Amidase signature (AS) domain"/>
    <property type="match status" value="1"/>
</dbReference>
<sequence length="541" mass="58267">MYLMNARLVYLIALYFILVLVSAGRKMDAVPSLLNITLDQVASGLDERQFTVVDLTNAYLARIKEVNEEFHAVLEINQDAVSMAKALDEELKSHGRRGPLHGVPILVKDNIVTDDEMEATAGSPALLGAKPSGECSTVARLRRAGAVILGKANLSEWANFRSVNGSSGWTPRGGQVVGAYVPESDPSGSSSGSAVATALGLCFAALGTETSGSIISPAQVNNLVGFKPTRGLIGGDRVIPVSMRQDTVGPMTRTVKDAALFLNAMAGKSDDDPHTHNIPFDTLPDFAKACDDTDLTGVSIGLPRNTFSGTAKPVMTAFESAIDALRGLGAKIENETDIPSADEQKKLPESESFFVITAEFKSDLASYFKTLQKNPHKLSSVADLIEYTKTTPEEEYPKRDIGRFLRTQDEGTDVTSGKFKEVKVREERMYGKDGILGVMDKYKLDVVAVPANAAVPVGSAAALGLPIITVPLGFYPEGTEVQKNKWDLVQRAPGFCMTFIGKQYSEEVLLKVAHAFEQASSVRKNGPLPYRVPKTELAHAK</sequence>
<feature type="domain" description="Amidase" evidence="2">
    <location>
        <begin position="54"/>
        <end position="457"/>
    </location>
</feature>